<feature type="domain" description="DUF7689" evidence="1">
    <location>
        <begin position="29"/>
        <end position="152"/>
    </location>
</feature>
<gene>
    <name evidence="2" type="ORF">SR1949_27000</name>
</gene>
<evidence type="ECO:0000259" key="1">
    <source>
        <dbReference type="Pfam" id="PF24738"/>
    </source>
</evidence>
<reference evidence="3" key="1">
    <citation type="submission" date="2019-02" db="EMBL/GenBank/DDBJ databases">
        <title>Draft genome sequence of Sphaerospermopsis reniformis NIES-1949.</title>
        <authorList>
            <person name="Yamaguchi H."/>
            <person name="Suzuki S."/>
            <person name="Kawachi M."/>
        </authorList>
    </citation>
    <scope>NUCLEOTIDE SEQUENCE [LARGE SCALE GENOMIC DNA]</scope>
    <source>
        <strain evidence="3">NIES-1949</strain>
    </source>
</reference>
<sequence>MVGNNAWTKYVKNFIERDFPNLVIHGYKLTSPDTTDYNCVAWAAEDDEKWWWPDAQNEEYWPPGVPREETLEAFQQAFKTIGYEICENDVLETGFQKIAIYANSNKIPTHIARQLPDGKWTSKLGQDEDIEHNNLQGLTGNPGYGEVAFLMKKPI</sequence>
<dbReference type="InterPro" id="IPR056106">
    <property type="entry name" value="DUF7689"/>
</dbReference>
<comment type="caution">
    <text evidence="2">The sequence shown here is derived from an EMBL/GenBank/DDBJ whole genome shotgun (WGS) entry which is preliminary data.</text>
</comment>
<evidence type="ECO:0000313" key="2">
    <source>
        <dbReference type="EMBL" id="GCL37589.1"/>
    </source>
</evidence>
<proteinExistence type="predicted"/>
<dbReference type="Proteomes" id="UP000300142">
    <property type="component" value="Unassembled WGS sequence"/>
</dbReference>
<organism evidence="2 3">
    <name type="scientific">Sphaerospermopsis reniformis</name>
    <dbReference type="NCBI Taxonomy" id="531300"/>
    <lineage>
        <taxon>Bacteria</taxon>
        <taxon>Bacillati</taxon>
        <taxon>Cyanobacteriota</taxon>
        <taxon>Cyanophyceae</taxon>
        <taxon>Nostocales</taxon>
        <taxon>Aphanizomenonaceae</taxon>
        <taxon>Sphaerospermopsis</taxon>
    </lineage>
</organism>
<dbReference type="EMBL" id="BJCE01000085">
    <property type="protein sequence ID" value="GCL37589.1"/>
    <property type="molecule type" value="Genomic_DNA"/>
</dbReference>
<accession>A0A479ZY17</accession>
<keyword evidence="3" id="KW-1185">Reference proteome</keyword>
<dbReference type="Pfam" id="PF24738">
    <property type="entry name" value="DUF7689"/>
    <property type="match status" value="1"/>
</dbReference>
<evidence type="ECO:0000313" key="3">
    <source>
        <dbReference type="Proteomes" id="UP000300142"/>
    </source>
</evidence>
<protein>
    <recommendedName>
        <fullName evidence="1">DUF7689 domain-containing protein</fullName>
    </recommendedName>
</protein>
<dbReference type="AlphaFoldDB" id="A0A479ZY17"/>
<name>A0A479ZY17_9CYAN</name>
<dbReference type="RefSeq" id="WP_137667722.1">
    <property type="nucleotide sequence ID" value="NZ_BJCE01000085.1"/>
</dbReference>